<dbReference type="AlphaFoldDB" id="A0ABD2VT59"/>
<feature type="region of interest" description="Disordered" evidence="2">
    <location>
        <begin position="380"/>
        <end position="400"/>
    </location>
</feature>
<evidence type="ECO:0000256" key="2">
    <source>
        <dbReference type="SAM" id="MobiDB-lite"/>
    </source>
</evidence>
<evidence type="ECO:0000259" key="3">
    <source>
        <dbReference type="Pfam" id="PF10148"/>
    </source>
</evidence>
<accession>A0ABD2VT59</accession>
<dbReference type="Proteomes" id="UP001627154">
    <property type="component" value="Unassembled WGS sequence"/>
</dbReference>
<sequence length="746" mass="85761">MRFNNQMMICNLMHQNGLQNNNQPRYSPEINQNENNSATIDDEDDNKLQQQQDLSNQEFRFGQDTGVYSSLALTRNNKNHIFIDHNINLDNSYNLSSSAEDLTDCEPYFVARSPHPSEDEEEEEDDDDDDEPDEDNSEWSEYSEDGNLPQGCRGIVNPNYPGFQHLAPSLLSDTDDTTTDDERSDLDDEYEDEYNNNSSNVRDTQGNVINRLDLLSLSNAEERRRQIYQQTTFNIHESVGALIECMNKAEFRQEQDVVEVQQLSTKTMQFPQIEEIESKNSSEAEEEAAPSLPPLNDINVNVNNNSSNKQRDNSMDLIREARSLENLQQQPGLTELQPEAKKLDQIDLLAGLRADDCEISARQLSVPDVVVEIDNMKNEEKNQMKHRQQQQQQQQSRIENESYEVYSTETAMPKIDMDVIESHLKAARDAERRRRTSREEIRRRLAMGPDTDEARSAQGRKPSLQSRLLNGMQMQICFMNENSSDNESLAGLEFSDDASRPASVASSSTSTPAKRLQQQQQQQQTPKPQFQPQPQQQPPVQRPQLLEIPSLRPAVLPQEYTKPLDEADFFARQARLRMEARLALAQAKDLAHMHMELERQKMKCLPITEMVRASLDKINVQLGEDRRRLTRTLLTDLNVKQLEVLADDLHARIAGLNEALVEGLMLRDELLMEQDSMLVDVEDLTRYLGAKQELLERKMQLQQQKIQQQPVKSQQQQQNSKRKLIAINRPTKLMIGRQMVANLVRK</sequence>
<reference evidence="4 5" key="1">
    <citation type="journal article" date="2024" name="bioRxiv">
        <title>A reference genome for Trichogramma kaykai: A tiny desert-dwelling parasitoid wasp with competing sex-ratio distorters.</title>
        <authorList>
            <person name="Culotta J."/>
            <person name="Lindsey A.R."/>
        </authorList>
    </citation>
    <scope>NUCLEOTIDE SEQUENCE [LARGE SCALE GENOMIC DNA]</scope>
    <source>
        <strain evidence="4 5">KSX58</strain>
    </source>
</reference>
<feature type="compositionally biased region" description="Pro residues" evidence="2">
    <location>
        <begin position="529"/>
        <end position="540"/>
    </location>
</feature>
<protein>
    <recommendedName>
        <fullName evidence="3">Schwannomin interacting protein 1 C-terminal domain-containing protein</fullName>
    </recommendedName>
</protein>
<feature type="region of interest" description="Disordered" evidence="2">
    <location>
        <begin position="278"/>
        <end position="299"/>
    </location>
</feature>
<feature type="compositionally biased region" description="Acidic residues" evidence="2">
    <location>
        <begin position="173"/>
        <end position="194"/>
    </location>
</feature>
<dbReference type="EMBL" id="JBJJXI010000181">
    <property type="protein sequence ID" value="KAL3383915.1"/>
    <property type="molecule type" value="Genomic_DNA"/>
</dbReference>
<feature type="compositionally biased region" description="Acidic residues" evidence="2">
    <location>
        <begin position="118"/>
        <end position="144"/>
    </location>
</feature>
<dbReference type="PANTHER" id="PTHR13103">
    <property type="entry name" value="SCHWANNOMIN INTERACTING PROTEIN 1"/>
    <property type="match status" value="1"/>
</dbReference>
<feature type="region of interest" description="Disordered" evidence="2">
    <location>
        <begin position="109"/>
        <end position="204"/>
    </location>
</feature>
<feature type="region of interest" description="Disordered" evidence="2">
    <location>
        <begin position="19"/>
        <end position="49"/>
    </location>
</feature>
<keyword evidence="1" id="KW-0175">Coiled coil</keyword>
<dbReference type="InterPro" id="IPR039045">
    <property type="entry name" value="SCHIP_1"/>
</dbReference>
<feature type="domain" description="Schwannomin interacting protein 1 C-terminal" evidence="3">
    <location>
        <begin position="434"/>
        <end position="699"/>
    </location>
</feature>
<gene>
    <name evidence="4" type="ORF">TKK_020265</name>
</gene>
<proteinExistence type="predicted"/>
<keyword evidence="5" id="KW-1185">Reference proteome</keyword>
<dbReference type="InterPro" id="IPR015649">
    <property type="entry name" value="SCHIP_1_C"/>
</dbReference>
<feature type="compositionally biased region" description="Basic and acidic residues" evidence="2">
    <location>
        <begin position="426"/>
        <end position="443"/>
    </location>
</feature>
<feature type="region of interest" description="Disordered" evidence="2">
    <location>
        <begin position="496"/>
        <end position="540"/>
    </location>
</feature>
<dbReference type="Pfam" id="PF10148">
    <property type="entry name" value="SCHIP-1_C"/>
    <property type="match status" value="1"/>
</dbReference>
<feature type="compositionally biased region" description="Low complexity" evidence="2">
    <location>
        <begin position="500"/>
        <end position="528"/>
    </location>
</feature>
<name>A0ABD2VT59_9HYME</name>
<organism evidence="4 5">
    <name type="scientific">Trichogramma kaykai</name>
    <dbReference type="NCBI Taxonomy" id="54128"/>
    <lineage>
        <taxon>Eukaryota</taxon>
        <taxon>Metazoa</taxon>
        <taxon>Ecdysozoa</taxon>
        <taxon>Arthropoda</taxon>
        <taxon>Hexapoda</taxon>
        <taxon>Insecta</taxon>
        <taxon>Pterygota</taxon>
        <taxon>Neoptera</taxon>
        <taxon>Endopterygota</taxon>
        <taxon>Hymenoptera</taxon>
        <taxon>Apocrita</taxon>
        <taxon>Proctotrupomorpha</taxon>
        <taxon>Chalcidoidea</taxon>
        <taxon>Trichogrammatidae</taxon>
        <taxon>Trichogramma</taxon>
    </lineage>
</organism>
<feature type="compositionally biased region" description="Polar residues" evidence="2">
    <location>
        <begin position="19"/>
        <end position="39"/>
    </location>
</feature>
<evidence type="ECO:0000313" key="5">
    <source>
        <dbReference type="Proteomes" id="UP001627154"/>
    </source>
</evidence>
<feature type="region of interest" description="Disordered" evidence="2">
    <location>
        <begin position="426"/>
        <end position="465"/>
    </location>
</feature>
<evidence type="ECO:0000313" key="4">
    <source>
        <dbReference type="EMBL" id="KAL3383915.1"/>
    </source>
</evidence>
<evidence type="ECO:0000256" key="1">
    <source>
        <dbReference type="ARBA" id="ARBA00023054"/>
    </source>
</evidence>
<comment type="caution">
    <text evidence="4">The sequence shown here is derived from an EMBL/GenBank/DDBJ whole genome shotgun (WGS) entry which is preliminary data.</text>
</comment>
<dbReference type="PANTHER" id="PTHR13103:SF2">
    <property type="entry name" value="IQCJ-SCHIP1 READTHROUGH TRANSCRIPT PROTEIN-RELATED"/>
    <property type="match status" value="1"/>
</dbReference>